<evidence type="ECO:0000313" key="1">
    <source>
        <dbReference type="EMBL" id="DAF59737.1"/>
    </source>
</evidence>
<proteinExistence type="predicted"/>
<accession>A0A8S5T902</accession>
<dbReference type="EMBL" id="BK032776">
    <property type="protein sequence ID" value="DAF59737.1"/>
    <property type="molecule type" value="Genomic_DNA"/>
</dbReference>
<name>A0A8S5T902_9VIRU</name>
<reference evidence="1" key="1">
    <citation type="journal article" date="2021" name="Proc. Natl. Acad. Sci. U.S.A.">
        <title>A Catalog of Tens of Thousands of Viruses from Human Metagenomes Reveals Hidden Associations with Chronic Diseases.</title>
        <authorList>
            <person name="Tisza M.J."/>
            <person name="Buck C.B."/>
        </authorList>
    </citation>
    <scope>NUCLEOTIDE SEQUENCE</scope>
    <source>
        <strain evidence="1">CtllZ17</strain>
    </source>
</reference>
<protein>
    <submittedName>
        <fullName evidence="1">Minor structural protein putative tail fiber</fullName>
    </submittedName>
</protein>
<organism evidence="1">
    <name type="scientific">virus sp. ctllZ17</name>
    <dbReference type="NCBI Taxonomy" id="2827996"/>
    <lineage>
        <taxon>Viruses</taxon>
    </lineage>
</organism>
<sequence length="663" mass="73867">MLIVSENFKQAIKQPTREIRTALILANGTKITSNDELASFSIERTGAPFLSSMSGFSAVILGVSKNLINQVVQVEIEVKTNFQNNTFEKINLGSFRISESLVNLEKNTTTIKGFDFISELSFKEYSAGSLTFPASLADLVAQIANKFNLEFKRADFERLPNANFTISKDLWEKINKTTFRSILDEVCGATATTAIVRNSALRFEPIKRAKIDRITYSELKSLKFKPKNVPINTLTLARTPQEDNIFVKDNEKVAQQGESEFKLANNEILDKNRTEVISPIFEAVKGYEAQPFEAETIGLFWFEIGDRVEIQNGDNFTESVISDIKIEISGSSIKESLAGKELEKTKTDYKRAGGIAKTIFNTEIVVDKQKQEIASIISQKEKLESETFEKFSRLDQTLADFNYTISKTGGLNLLKNSAFYSFDEKTNSPNFWNIRTIQNLTIENSAEARSKGAISGRKITIQNNTLAQTVVVASNFTSEKQNFYSFSCRIKKTVIGSGKIEILDGETVARTFEITEGTSFDWAEVKIEGILPQNNTLSLKITANANSTIAFADLNLANNKTASVWTQAQGEISNANLHIDEHGLIIKSSINEGDYTAITPLEFSGYSKIGHSIQRVFTVNKDTTEVKKFKAEDEIDMSPIKIVAIKDGEKTGWAFVANSKGER</sequence>